<dbReference type="PROSITE" id="PS50883">
    <property type="entry name" value="EAL"/>
    <property type="match status" value="1"/>
</dbReference>
<dbReference type="SMART" id="SM00267">
    <property type="entry name" value="GGDEF"/>
    <property type="match status" value="1"/>
</dbReference>
<dbReference type="SMART" id="SM00052">
    <property type="entry name" value="EAL"/>
    <property type="match status" value="1"/>
</dbReference>
<dbReference type="InterPro" id="IPR052155">
    <property type="entry name" value="Biofilm_reg_signaling"/>
</dbReference>
<dbReference type="SUPFAM" id="SSF141868">
    <property type="entry name" value="EAL domain-like"/>
    <property type="match status" value="1"/>
</dbReference>
<dbReference type="InterPro" id="IPR035919">
    <property type="entry name" value="EAL_sf"/>
</dbReference>
<dbReference type="CDD" id="cd01948">
    <property type="entry name" value="EAL"/>
    <property type="match status" value="1"/>
</dbReference>
<dbReference type="CDD" id="cd01949">
    <property type="entry name" value="GGDEF"/>
    <property type="match status" value="1"/>
</dbReference>
<evidence type="ECO:0000313" key="5">
    <source>
        <dbReference type="EMBL" id="MFC4362830.1"/>
    </source>
</evidence>
<dbReference type="InterPro" id="IPR029787">
    <property type="entry name" value="Nucleotide_cyclase"/>
</dbReference>
<dbReference type="Pfam" id="PF13426">
    <property type="entry name" value="PAS_9"/>
    <property type="match status" value="2"/>
</dbReference>
<dbReference type="PANTHER" id="PTHR44757:SF2">
    <property type="entry name" value="BIOFILM ARCHITECTURE MAINTENANCE PROTEIN MBAA"/>
    <property type="match status" value="1"/>
</dbReference>
<dbReference type="InterPro" id="IPR000014">
    <property type="entry name" value="PAS"/>
</dbReference>
<dbReference type="Pfam" id="PF00563">
    <property type="entry name" value="EAL"/>
    <property type="match status" value="1"/>
</dbReference>
<dbReference type="PROSITE" id="PS50887">
    <property type="entry name" value="GGDEF"/>
    <property type="match status" value="1"/>
</dbReference>
<dbReference type="Gene3D" id="3.30.450.20">
    <property type="entry name" value="PAS domain"/>
    <property type="match status" value="3"/>
</dbReference>
<feature type="domain" description="PAC" evidence="2">
    <location>
        <begin position="259"/>
        <end position="311"/>
    </location>
</feature>
<dbReference type="CDD" id="cd00130">
    <property type="entry name" value="PAS"/>
    <property type="match status" value="3"/>
</dbReference>
<dbReference type="SMART" id="SM00086">
    <property type="entry name" value="PAC"/>
    <property type="match status" value="2"/>
</dbReference>
<proteinExistence type="predicted"/>
<dbReference type="InterPro" id="IPR000700">
    <property type="entry name" value="PAS-assoc_C"/>
</dbReference>
<dbReference type="Gene3D" id="3.30.70.270">
    <property type="match status" value="1"/>
</dbReference>
<dbReference type="RefSeq" id="WP_290260711.1">
    <property type="nucleotide sequence ID" value="NZ_JAUFQG010000004.1"/>
</dbReference>
<dbReference type="InterPro" id="IPR035965">
    <property type="entry name" value="PAS-like_dom_sf"/>
</dbReference>
<gene>
    <name evidence="5" type="ORF">ACFOX3_10995</name>
</gene>
<protein>
    <submittedName>
        <fullName evidence="5">EAL domain-containing protein</fullName>
    </submittedName>
</protein>
<feature type="domain" description="PAS" evidence="1">
    <location>
        <begin position="448"/>
        <end position="487"/>
    </location>
</feature>
<dbReference type="Proteomes" id="UP001595840">
    <property type="component" value="Unassembled WGS sequence"/>
</dbReference>
<name>A0ABV8V6E4_9GAMM</name>
<dbReference type="SUPFAM" id="SSF55785">
    <property type="entry name" value="PYP-like sensor domain (PAS domain)"/>
    <property type="match status" value="3"/>
</dbReference>
<dbReference type="InterPro" id="IPR029016">
    <property type="entry name" value="GAF-like_dom_sf"/>
</dbReference>
<dbReference type="SMART" id="SM00091">
    <property type="entry name" value="PAS"/>
    <property type="match status" value="3"/>
</dbReference>
<dbReference type="Gene3D" id="3.20.20.450">
    <property type="entry name" value="EAL domain"/>
    <property type="match status" value="1"/>
</dbReference>
<dbReference type="Pfam" id="PF13185">
    <property type="entry name" value="GAF_2"/>
    <property type="match status" value="1"/>
</dbReference>
<sequence length="997" mass="112632">MANAAPPRADYQIKLYNFHKAILRYKSTAQLFEHITRDAVQIGDLHGAWIGALDPEKCQIVSTMAHASDPTESNKLQALVQAFPFADLVLSPTFFDSGDAKLYDYLSSQTDDNFWHSLLTKNKWQSAAALPLFNEAKVFGILVLIWHQQQRFDTNTKQTLIDISTDASSVISASEASLAAERATQELEKYETLFQNAGWSMAIADPESHQLIYSNLAFATMHGYTQTEMRKLNLADTFSIEARKQLPALAARAEKEGSFSYETKHLRKNGTSFDCKTHVTAFKDDQGKVMFRAACLEDLTEQKLAQAQVQQLLEQTQLLLNEKNNTNQLLESIFNRVTDCFVALDNHWRFTYINQRAQALFESFGIEKQLIGTNIWDEFPPVQDDPFHAAYYKAVDTQQAVYFEHYYEPWGRWFENRVYPSEDGLTIYFTDTTKSKKLEQKILQSNAIYEKTFNGVMITDLQGNILAANPAFSVITGYSEAEILGQNARILSANKHAKEFYAEVWKALENTGSWQGEIWNRRKSGDAYPEWITINRVHHQPEAEDRYLAIFSDISKIKQNEAALAHLAHHDALTGLPNRVQLYIRLKHSMDIAKRNNTMLALLMFDLDHFKYVNDSFGHAAGDQLLKLVTEKLTKRFREQDCLCRLGGDEFTLVLDNIASPDAAARVAEEIIHMLSQPWRLVNEIEVRISASVGISLYPSHGNNAEELLQQADTSLYSAKAEGRARYKFFNQELTKTVRARLEIEAELRHAIQNNELLVYYQPQYDTSSNTIVGAEALVRWAHPSKGLIPPIYFIPVAEATGLISAIGNWVLNSACQQCATWFAQGLRDFTLAVNLSPYQFLHGDIEQNVAATTAKTGFPAQHLELEITEGTLMDREIDAIKIFTALRARGVRIAIDDFGTGYSSLAYLKRFPLDALKIDRGFISDLPDDSDDAAITLAIIAMAHSLKLNVLAEGVETEAQLNFLQEASCDFYQGYLKSPAISAQDFEQLLKAEKRL</sequence>
<dbReference type="PROSITE" id="PS50113">
    <property type="entry name" value="PAC"/>
    <property type="match status" value="1"/>
</dbReference>
<feature type="domain" description="EAL" evidence="3">
    <location>
        <begin position="741"/>
        <end position="995"/>
    </location>
</feature>
<dbReference type="EMBL" id="JBHSCX010000011">
    <property type="protein sequence ID" value="MFC4362830.1"/>
    <property type="molecule type" value="Genomic_DNA"/>
</dbReference>
<accession>A0ABV8V6E4</accession>
<dbReference type="SUPFAM" id="SSF55073">
    <property type="entry name" value="Nucleotide cyclase"/>
    <property type="match status" value="1"/>
</dbReference>
<comment type="caution">
    <text evidence="5">The sequence shown here is derived from an EMBL/GenBank/DDBJ whole genome shotgun (WGS) entry which is preliminary data.</text>
</comment>
<keyword evidence="6" id="KW-1185">Reference proteome</keyword>
<evidence type="ECO:0000259" key="4">
    <source>
        <dbReference type="PROSITE" id="PS50887"/>
    </source>
</evidence>
<dbReference type="NCBIfam" id="TIGR00229">
    <property type="entry name" value="sensory_box"/>
    <property type="match status" value="2"/>
</dbReference>
<evidence type="ECO:0000313" key="6">
    <source>
        <dbReference type="Proteomes" id="UP001595840"/>
    </source>
</evidence>
<dbReference type="InterPro" id="IPR043128">
    <property type="entry name" value="Rev_trsase/Diguanyl_cyclase"/>
</dbReference>
<dbReference type="InterPro" id="IPR003018">
    <property type="entry name" value="GAF"/>
</dbReference>
<dbReference type="InterPro" id="IPR001633">
    <property type="entry name" value="EAL_dom"/>
</dbReference>
<reference evidence="6" key="1">
    <citation type="journal article" date="2019" name="Int. J. Syst. Evol. Microbiol.">
        <title>The Global Catalogue of Microorganisms (GCM) 10K type strain sequencing project: providing services to taxonomists for standard genome sequencing and annotation.</title>
        <authorList>
            <consortium name="The Broad Institute Genomics Platform"/>
            <consortium name="The Broad Institute Genome Sequencing Center for Infectious Disease"/>
            <person name="Wu L."/>
            <person name="Ma J."/>
        </authorList>
    </citation>
    <scope>NUCLEOTIDE SEQUENCE [LARGE SCALE GENOMIC DNA]</scope>
    <source>
        <strain evidence="6">CECT 8570</strain>
    </source>
</reference>
<dbReference type="Pfam" id="PF08448">
    <property type="entry name" value="PAS_4"/>
    <property type="match status" value="1"/>
</dbReference>
<dbReference type="PROSITE" id="PS50112">
    <property type="entry name" value="PAS"/>
    <property type="match status" value="1"/>
</dbReference>
<dbReference type="InterPro" id="IPR013656">
    <property type="entry name" value="PAS_4"/>
</dbReference>
<dbReference type="Gene3D" id="3.30.450.40">
    <property type="match status" value="1"/>
</dbReference>
<dbReference type="SUPFAM" id="SSF55781">
    <property type="entry name" value="GAF domain-like"/>
    <property type="match status" value="1"/>
</dbReference>
<dbReference type="PANTHER" id="PTHR44757">
    <property type="entry name" value="DIGUANYLATE CYCLASE DGCP"/>
    <property type="match status" value="1"/>
</dbReference>
<dbReference type="InterPro" id="IPR000160">
    <property type="entry name" value="GGDEF_dom"/>
</dbReference>
<dbReference type="InterPro" id="IPR001610">
    <property type="entry name" value="PAC"/>
</dbReference>
<dbReference type="Pfam" id="PF00990">
    <property type="entry name" value="GGDEF"/>
    <property type="match status" value="1"/>
</dbReference>
<evidence type="ECO:0000259" key="3">
    <source>
        <dbReference type="PROSITE" id="PS50883"/>
    </source>
</evidence>
<dbReference type="NCBIfam" id="TIGR00254">
    <property type="entry name" value="GGDEF"/>
    <property type="match status" value="1"/>
</dbReference>
<evidence type="ECO:0000259" key="1">
    <source>
        <dbReference type="PROSITE" id="PS50112"/>
    </source>
</evidence>
<evidence type="ECO:0000259" key="2">
    <source>
        <dbReference type="PROSITE" id="PS50113"/>
    </source>
</evidence>
<feature type="domain" description="GGDEF" evidence="4">
    <location>
        <begin position="598"/>
        <end position="732"/>
    </location>
</feature>
<organism evidence="5 6">
    <name type="scientific">Simiduia curdlanivorans</name>
    <dbReference type="NCBI Taxonomy" id="1492769"/>
    <lineage>
        <taxon>Bacteria</taxon>
        <taxon>Pseudomonadati</taxon>
        <taxon>Pseudomonadota</taxon>
        <taxon>Gammaproteobacteria</taxon>
        <taxon>Cellvibrionales</taxon>
        <taxon>Cellvibrionaceae</taxon>
        <taxon>Simiduia</taxon>
    </lineage>
</organism>